<keyword evidence="7" id="KW-1185">Reference proteome</keyword>
<reference evidence="6 7" key="1">
    <citation type="journal article" date="2019" name="Environ. Microbiol.">
        <title>Species interactions and distinct microbial communities in high Arctic permafrost affected cryosols are associated with the CH4 and CO2 gas fluxes.</title>
        <authorList>
            <person name="Altshuler I."/>
            <person name="Hamel J."/>
            <person name="Turney S."/>
            <person name="Magnuson E."/>
            <person name="Levesque R."/>
            <person name="Greer C."/>
            <person name="Whyte L.G."/>
        </authorList>
    </citation>
    <scope>NUCLEOTIDE SEQUENCE [LARGE SCALE GENOMIC DNA]</scope>
    <source>
        <strain evidence="6 7">S9.3A</strain>
    </source>
</reference>
<dbReference type="EMBL" id="RCZM01000002">
    <property type="protein sequence ID" value="TPG18156.1"/>
    <property type="molecule type" value="Genomic_DNA"/>
</dbReference>
<dbReference type="Pfam" id="PF04107">
    <property type="entry name" value="GCS2"/>
    <property type="match status" value="1"/>
</dbReference>
<dbReference type="InterPro" id="IPR035434">
    <property type="entry name" value="GCL_bact_plant"/>
</dbReference>
<evidence type="ECO:0000256" key="5">
    <source>
        <dbReference type="ARBA" id="ARBA00048819"/>
    </source>
</evidence>
<dbReference type="Gene3D" id="3.30.590.20">
    <property type="match status" value="1"/>
</dbReference>
<gene>
    <name evidence="6" type="ORF">EAH86_07110</name>
</gene>
<dbReference type="GO" id="GO:0006750">
    <property type="term" value="P:glutathione biosynthetic process"/>
    <property type="evidence" value="ECO:0007669"/>
    <property type="project" value="InterPro"/>
</dbReference>
<keyword evidence="2" id="KW-0436">Ligase</keyword>
<dbReference type="GO" id="GO:0005524">
    <property type="term" value="F:ATP binding"/>
    <property type="evidence" value="ECO:0007669"/>
    <property type="project" value="UniProtKB-KW"/>
</dbReference>
<evidence type="ECO:0000256" key="2">
    <source>
        <dbReference type="ARBA" id="ARBA00022598"/>
    </source>
</evidence>
<keyword evidence="3" id="KW-0547">Nucleotide-binding</keyword>
<dbReference type="RefSeq" id="WP_140738210.1">
    <property type="nucleotide sequence ID" value="NZ_RCZM01000002.1"/>
</dbReference>
<dbReference type="InterPro" id="IPR014746">
    <property type="entry name" value="Gln_synth/guanido_kin_cat_dom"/>
</dbReference>
<dbReference type="GO" id="GO:0004357">
    <property type="term" value="F:glutamate-cysteine ligase activity"/>
    <property type="evidence" value="ECO:0007669"/>
    <property type="project" value="UniProtKB-EC"/>
</dbReference>
<comment type="caution">
    <text evidence="6">The sequence shown here is derived from an EMBL/GenBank/DDBJ whole genome shotgun (WGS) entry which is preliminary data.</text>
</comment>
<comment type="catalytic activity">
    <reaction evidence="5">
        <text>L-cysteine + L-glutamate + ATP = gamma-L-glutamyl-L-cysteine + ADP + phosphate + H(+)</text>
        <dbReference type="Rhea" id="RHEA:13285"/>
        <dbReference type="ChEBI" id="CHEBI:15378"/>
        <dbReference type="ChEBI" id="CHEBI:29985"/>
        <dbReference type="ChEBI" id="CHEBI:30616"/>
        <dbReference type="ChEBI" id="CHEBI:35235"/>
        <dbReference type="ChEBI" id="CHEBI:43474"/>
        <dbReference type="ChEBI" id="CHEBI:58173"/>
        <dbReference type="ChEBI" id="CHEBI:456216"/>
        <dbReference type="EC" id="6.3.2.2"/>
    </reaction>
</comment>
<proteinExistence type="predicted"/>
<keyword evidence="4" id="KW-0067">ATP-binding</keyword>
<dbReference type="AlphaFoldDB" id="A0A502D211"/>
<accession>A0A502D211</accession>
<dbReference type="EC" id="6.3.2.2" evidence="1"/>
<dbReference type="InterPro" id="IPR006336">
    <property type="entry name" value="GCS2"/>
</dbReference>
<sequence>MREAVTQAFTPAAGPRRIGLELEMHVLGTPHLGAELAERGHPSYEPGGQLELSLPPQASIPALLREVDWCLAAIAATSEVALTGVDPWRSLAEVPLDLQTPRYLAMQQLFDRNGDAGRRMMRLTASLQVCVDLLPGNAGREQWLVANLAGPALVAAFGGSLERTRIWQGIDPARTGYDGRHLDVRDPVGAYGAFAHAAPRLPIPQADDDGYHLNTLFPPVRPRGGYLELRFLDSQRPTAELLGTIETLMYDARARREALDLLLPTLPTYWDQWQSADPSALLAVVGASEVAA</sequence>
<dbReference type="PANTHER" id="PTHR34378">
    <property type="entry name" value="GLUTAMATE--CYSTEINE LIGASE, CHLOROPLASTIC"/>
    <property type="match status" value="1"/>
</dbReference>
<dbReference type="OrthoDB" id="9780152at2"/>
<evidence type="ECO:0000256" key="4">
    <source>
        <dbReference type="ARBA" id="ARBA00022840"/>
    </source>
</evidence>
<dbReference type="SUPFAM" id="SSF55931">
    <property type="entry name" value="Glutamine synthetase/guanido kinase"/>
    <property type="match status" value="1"/>
</dbReference>
<evidence type="ECO:0000313" key="7">
    <source>
        <dbReference type="Proteomes" id="UP000317722"/>
    </source>
</evidence>
<dbReference type="Proteomes" id="UP000317722">
    <property type="component" value="Unassembled WGS sequence"/>
</dbReference>
<dbReference type="PANTHER" id="PTHR34378:SF1">
    <property type="entry name" value="GLUTAMATE--CYSTEINE LIGASE, CHLOROPLASTIC"/>
    <property type="match status" value="1"/>
</dbReference>
<evidence type="ECO:0000256" key="3">
    <source>
        <dbReference type="ARBA" id="ARBA00022741"/>
    </source>
</evidence>
<protein>
    <recommendedName>
        <fullName evidence="1">glutamate--cysteine ligase</fullName>
        <ecNumber evidence="1">6.3.2.2</ecNumber>
    </recommendedName>
</protein>
<name>A0A502D211_9MICO</name>
<evidence type="ECO:0000313" key="6">
    <source>
        <dbReference type="EMBL" id="TPG18156.1"/>
    </source>
</evidence>
<evidence type="ECO:0000256" key="1">
    <source>
        <dbReference type="ARBA" id="ARBA00012220"/>
    </source>
</evidence>
<organism evidence="6 7">
    <name type="scientific">Pedococcus bigeumensis</name>
    <dbReference type="NCBI Taxonomy" id="433644"/>
    <lineage>
        <taxon>Bacteria</taxon>
        <taxon>Bacillati</taxon>
        <taxon>Actinomycetota</taxon>
        <taxon>Actinomycetes</taxon>
        <taxon>Micrococcales</taxon>
        <taxon>Intrasporangiaceae</taxon>
        <taxon>Pedococcus</taxon>
    </lineage>
</organism>